<sequence>MHQIIHSQLDNPLTCWLRYLQRMGHPLRNEDYVFPTLGARGDVSLHQNVSPDTIQQYLDISTKEVGLIEDTTKFRYTNHCFRRGGAQHCLTFKKPQWSLEACKWWGGWSKDAEREAIESYLKISSLGSGRV</sequence>
<dbReference type="GO" id="GO:0015074">
    <property type="term" value="P:DNA integration"/>
    <property type="evidence" value="ECO:0007669"/>
    <property type="project" value="InterPro"/>
</dbReference>
<reference evidence="2" key="1">
    <citation type="journal article" date="2020" name="Fungal Divers.">
        <title>Resolving the Mortierellaceae phylogeny through synthesis of multi-gene phylogenetics and phylogenomics.</title>
        <authorList>
            <person name="Vandepol N."/>
            <person name="Liber J."/>
            <person name="Desiro A."/>
            <person name="Na H."/>
            <person name="Kennedy M."/>
            <person name="Barry K."/>
            <person name="Grigoriev I.V."/>
            <person name="Miller A.N."/>
            <person name="O'Donnell K."/>
            <person name="Stajich J.E."/>
            <person name="Bonito G."/>
        </authorList>
    </citation>
    <scope>NUCLEOTIDE SEQUENCE</scope>
    <source>
        <strain evidence="2">KOD1015</strain>
    </source>
</reference>
<dbReference type="InterPro" id="IPR013762">
    <property type="entry name" value="Integrase-like_cat_sf"/>
</dbReference>
<comment type="caution">
    <text evidence="2">The sequence shown here is derived from an EMBL/GenBank/DDBJ whole genome shotgun (WGS) entry which is preliminary data.</text>
</comment>
<dbReference type="EMBL" id="JAABOA010000141">
    <property type="protein sequence ID" value="KAF9585662.1"/>
    <property type="molecule type" value="Genomic_DNA"/>
</dbReference>
<gene>
    <name evidence="2" type="ORF">BGW38_001319</name>
</gene>
<protein>
    <recommendedName>
        <fullName evidence="4">Phage integrase family protein</fullName>
    </recommendedName>
</protein>
<proteinExistence type="predicted"/>
<dbReference type="OrthoDB" id="164951at2759"/>
<organism evidence="2 3">
    <name type="scientific">Lunasporangiospora selenospora</name>
    <dbReference type="NCBI Taxonomy" id="979761"/>
    <lineage>
        <taxon>Eukaryota</taxon>
        <taxon>Fungi</taxon>
        <taxon>Fungi incertae sedis</taxon>
        <taxon>Mucoromycota</taxon>
        <taxon>Mortierellomycotina</taxon>
        <taxon>Mortierellomycetes</taxon>
        <taxon>Mortierellales</taxon>
        <taxon>Mortierellaceae</taxon>
        <taxon>Lunasporangiospora</taxon>
    </lineage>
</organism>
<evidence type="ECO:0000256" key="1">
    <source>
        <dbReference type="ARBA" id="ARBA00023172"/>
    </source>
</evidence>
<name>A0A9P6G235_9FUNG</name>
<evidence type="ECO:0000313" key="3">
    <source>
        <dbReference type="Proteomes" id="UP000780801"/>
    </source>
</evidence>
<dbReference type="GO" id="GO:0003677">
    <property type="term" value="F:DNA binding"/>
    <property type="evidence" value="ECO:0007669"/>
    <property type="project" value="InterPro"/>
</dbReference>
<dbReference type="SUPFAM" id="SSF56349">
    <property type="entry name" value="DNA breaking-rejoining enzymes"/>
    <property type="match status" value="1"/>
</dbReference>
<keyword evidence="1" id="KW-0233">DNA recombination</keyword>
<accession>A0A9P6G235</accession>
<dbReference type="GO" id="GO:0006310">
    <property type="term" value="P:DNA recombination"/>
    <property type="evidence" value="ECO:0007669"/>
    <property type="project" value="UniProtKB-KW"/>
</dbReference>
<evidence type="ECO:0008006" key="4">
    <source>
        <dbReference type="Google" id="ProtNLM"/>
    </source>
</evidence>
<keyword evidence="3" id="KW-1185">Reference proteome</keyword>
<dbReference type="Gene3D" id="1.10.443.10">
    <property type="entry name" value="Intergrase catalytic core"/>
    <property type="match status" value="1"/>
</dbReference>
<evidence type="ECO:0000313" key="2">
    <source>
        <dbReference type="EMBL" id="KAF9585662.1"/>
    </source>
</evidence>
<dbReference type="AlphaFoldDB" id="A0A9P6G235"/>
<dbReference type="Proteomes" id="UP000780801">
    <property type="component" value="Unassembled WGS sequence"/>
</dbReference>
<dbReference type="InterPro" id="IPR011010">
    <property type="entry name" value="DNA_brk_join_enz"/>
</dbReference>